<proteinExistence type="predicted"/>
<gene>
    <name evidence="1" type="ORF">R1flu_022352</name>
</gene>
<protein>
    <recommendedName>
        <fullName evidence="3">PGG domain-containing protein</fullName>
    </recommendedName>
</protein>
<organism evidence="1 2">
    <name type="scientific">Riccia fluitans</name>
    <dbReference type="NCBI Taxonomy" id="41844"/>
    <lineage>
        <taxon>Eukaryota</taxon>
        <taxon>Viridiplantae</taxon>
        <taxon>Streptophyta</taxon>
        <taxon>Embryophyta</taxon>
        <taxon>Marchantiophyta</taxon>
        <taxon>Marchantiopsida</taxon>
        <taxon>Marchantiidae</taxon>
        <taxon>Marchantiales</taxon>
        <taxon>Ricciaceae</taxon>
        <taxon>Riccia</taxon>
    </lineage>
</organism>
<keyword evidence="2" id="KW-1185">Reference proteome</keyword>
<dbReference type="EMBL" id="JBHFFA010000001">
    <property type="protein sequence ID" value="KAL2654224.1"/>
    <property type="molecule type" value="Genomic_DNA"/>
</dbReference>
<accession>A0ABD1ZS11</accession>
<evidence type="ECO:0000313" key="2">
    <source>
        <dbReference type="Proteomes" id="UP001605036"/>
    </source>
</evidence>
<evidence type="ECO:0008006" key="3">
    <source>
        <dbReference type="Google" id="ProtNLM"/>
    </source>
</evidence>
<sequence>MNLTKVSRRLDGGLFEYFDLDALFTRNGYADHNYDFQSNFDGNYEAGQSVGAAEDVLHESSPFHYAALQNCSDFFTTLIRTRRVPLEWDACYGMRLKGIERRRLGLAFEKDLDEFAQVNVFQVAALSGSYSVFKVLLEIDDVYDGLKLRYATSTKPEPYNRNGPFSNLYIASSAGDSAMIQALLSQKFDPLVTTEYTQDTAHHFAADADYSGPLLQPTLLDLVNVSHRPCTAMPHRFIDKTIEEFIHAEDSKRKGCISLLLQAGVDIWQANPQMEIANPGANASPNFRLWWYEKLLKETQELRAGFNTAANAVSVIGALVATASFVGPLQPPLSYGSSADSPSHNVVETVHVEITSVRVFMVCDTLAYYFASIYQISCIRYRCHPEPLVYITLVFEIILLEV</sequence>
<dbReference type="Gene3D" id="1.25.40.20">
    <property type="entry name" value="Ankyrin repeat-containing domain"/>
    <property type="match status" value="1"/>
</dbReference>
<comment type="caution">
    <text evidence="1">The sequence shown here is derived from an EMBL/GenBank/DDBJ whole genome shotgun (WGS) entry which is preliminary data.</text>
</comment>
<dbReference type="Proteomes" id="UP001605036">
    <property type="component" value="Unassembled WGS sequence"/>
</dbReference>
<dbReference type="SUPFAM" id="SSF48403">
    <property type="entry name" value="Ankyrin repeat"/>
    <property type="match status" value="1"/>
</dbReference>
<reference evidence="1 2" key="1">
    <citation type="submission" date="2024-09" db="EMBL/GenBank/DDBJ databases">
        <title>Chromosome-scale assembly of Riccia fluitans.</title>
        <authorList>
            <person name="Paukszto L."/>
            <person name="Sawicki J."/>
            <person name="Karawczyk K."/>
            <person name="Piernik-Szablinska J."/>
            <person name="Szczecinska M."/>
            <person name="Mazdziarz M."/>
        </authorList>
    </citation>
    <scope>NUCLEOTIDE SEQUENCE [LARGE SCALE GENOMIC DNA]</scope>
    <source>
        <strain evidence="1">Rf_01</strain>
        <tissue evidence="1">Aerial parts of the thallus</tissue>
    </source>
</reference>
<name>A0ABD1ZS11_9MARC</name>
<dbReference type="InterPro" id="IPR036770">
    <property type="entry name" value="Ankyrin_rpt-contain_sf"/>
</dbReference>
<dbReference type="AlphaFoldDB" id="A0ABD1ZS11"/>
<evidence type="ECO:0000313" key="1">
    <source>
        <dbReference type="EMBL" id="KAL2654224.1"/>
    </source>
</evidence>